<name>A0AAV5CUM5_ELECO</name>
<evidence type="ECO:0000313" key="4">
    <source>
        <dbReference type="Proteomes" id="UP001054889"/>
    </source>
</evidence>
<evidence type="ECO:0000313" key="3">
    <source>
        <dbReference type="EMBL" id="GJN02309.1"/>
    </source>
</evidence>
<gene>
    <name evidence="3" type="primary">ga19648</name>
    <name evidence="3" type="ORF">PR202_ga19648</name>
</gene>
<evidence type="ECO:0000256" key="1">
    <source>
        <dbReference type="SAM" id="MobiDB-lite"/>
    </source>
</evidence>
<feature type="region of interest" description="Disordered" evidence="1">
    <location>
        <begin position="338"/>
        <end position="359"/>
    </location>
</feature>
<reference evidence="3" key="2">
    <citation type="submission" date="2021-12" db="EMBL/GenBank/DDBJ databases">
        <title>Resequencing data analysis of finger millet.</title>
        <authorList>
            <person name="Hatakeyama M."/>
            <person name="Aluri S."/>
            <person name="Balachadran M.T."/>
            <person name="Sivarajan S.R."/>
            <person name="Poveda L."/>
            <person name="Shimizu-Inatsugi R."/>
            <person name="Schlapbach R."/>
            <person name="Sreeman S.M."/>
            <person name="Shimizu K.K."/>
        </authorList>
    </citation>
    <scope>NUCLEOTIDE SEQUENCE</scope>
</reference>
<accession>A0AAV5CUM5</accession>
<dbReference type="GO" id="GO:0071782">
    <property type="term" value="C:endoplasmic reticulum tubular network"/>
    <property type="evidence" value="ECO:0007669"/>
    <property type="project" value="TreeGrafter"/>
</dbReference>
<dbReference type="GO" id="GO:0071786">
    <property type="term" value="P:endoplasmic reticulum tubular network organization"/>
    <property type="evidence" value="ECO:0007669"/>
    <property type="project" value="InterPro"/>
</dbReference>
<proteinExistence type="predicted"/>
<keyword evidence="4" id="KW-1185">Reference proteome</keyword>
<evidence type="ECO:0000259" key="2">
    <source>
        <dbReference type="Pfam" id="PF10058"/>
    </source>
</evidence>
<sequence length="359" mass="39389">MTSAAAASGTKRKEEKGQREGPGILGRIWRALFGGRSEDYEKRLQHLSKEEADLLARMRRRAQFSCRGVRNLVVLSVLGEVPQSACSLFALLLNSDMLMPDTIFLLERKDKSSLERLRGERKAKINELKERTNYYLTQQLIQKYDFDPAAKAAAASVLASKMGAETGLKVSMGDEAKSDLTQARSSNVEVQNRKETKGKGSSQGSTRNVHTQQDTFNESVSADMEAMQPSIVVGHDQGSGISAGGWIAKIATLLVGEDPSQSYALICGNCHMHNGLAMKEDFSHVTYYCPHCHALNRPNQSIEQCRGSDSGQLSPVAAVDVVSTRDHIADIDSEMNSTMEEQERPEGWIAGKQLVDPAN</sequence>
<dbReference type="PANTHER" id="PTHR22166">
    <property type="entry name" value="ENDOPLASMIC RETICULUM JUNCTION FORMATION PROTEIN LUNAPARK"/>
    <property type="match status" value="1"/>
</dbReference>
<dbReference type="Proteomes" id="UP001054889">
    <property type="component" value="Unassembled WGS sequence"/>
</dbReference>
<dbReference type="EMBL" id="BQKI01000009">
    <property type="protein sequence ID" value="GJN02309.1"/>
    <property type="molecule type" value="Genomic_DNA"/>
</dbReference>
<feature type="domain" description="Lunapark zinc ribbon" evidence="2">
    <location>
        <begin position="246"/>
        <end position="296"/>
    </location>
</feature>
<feature type="compositionally biased region" description="Polar residues" evidence="1">
    <location>
        <begin position="199"/>
        <end position="213"/>
    </location>
</feature>
<dbReference type="Pfam" id="PF10058">
    <property type="entry name" value="Zn_ribbon_10"/>
    <property type="match status" value="1"/>
</dbReference>
<dbReference type="InterPro" id="IPR040115">
    <property type="entry name" value="Lnp"/>
</dbReference>
<dbReference type="PANTHER" id="PTHR22166:SF12">
    <property type="entry name" value="ENDOPLASMIC RETICULUM JUNCTION FORMATION PROTEIN LUNAPARK"/>
    <property type="match status" value="1"/>
</dbReference>
<feature type="compositionally biased region" description="Polar residues" evidence="1">
    <location>
        <begin position="179"/>
        <end position="190"/>
    </location>
</feature>
<feature type="region of interest" description="Disordered" evidence="1">
    <location>
        <begin position="1"/>
        <end position="20"/>
    </location>
</feature>
<reference evidence="3" key="1">
    <citation type="journal article" date="2018" name="DNA Res.">
        <title>Multiple hybrid de novo genome assembly of finger millet, an orphan allotetraploid crop.</title>
        <authorList>
            <person name="Hatakeyama M."/>
            <person name="Aluri S."/>
            <person name="Balachadran M.T."/>
            <person name="Sivarajan S.R."/>
            <person name="Patrignani A."/>
            <person name="Gruter S."/>
            <person name="Poveda L."/>
            <person name="Shimizu-Inatsugi R."/>
            <person name="Baeten J."/>
            <person name="Francoijs K.J."/>
            <person name="Nataraja K.N."/>
            <person name="Reddy Y.A.N."/>
            <person name="Phadnis S."/>
            <person name="Ravikumar R.L."/>
            <person name="Schlapbach R."/>
            <person name="Sreeman S.M."/>
            <person name="Shimizu K.K."/>
        </authorList>
    </citation>
    <scope>NUCLEOTIDE SEQUENCE</scope>
</reference>
<protein>
    <recommendedName>
        <fullName evidence="2">Lunapark zinc ribbon domain-containing protein</fullName>
    </recommendedName>
</protein>
<comment type="caution">
    <text evidence="3">The sequence shown here is derived from an EMBL/GenBank/DDBJ whole genome shotgun (WGS) entry which is preliminary data.</text>
</comment>
<feature type="region of interest" description="Disordered" evidence="1">
    <location>
        <begin position="175"/>
        <end position="213"/>
    </location>
</feature>
<dbReference type="AlphaFoldDB" id="A0AAV5CUM5"/>
<dbReference type="InterPro" id="IPR019273">
    <property type="entry name" value="Lunapark_Znf"/>
</dbReference>
<organism evidence="3 4">
    <name type="scientific">Eleusine coracana subsp. coracana</name>
    <dbReference type="NCBI Taxonomy" id="191504"/>
    <lineage>
        <taxon>Eukaryota</taxon>
        <taxon>Viridiplantae</taxon>
        <taxon>Streptophyta</taxon>
        <taxon>Embryophyta</taxon>
        <taxon>Tracheophyta</taxon>
        <taxon>Spermatophyta</taxon>
        <taxon>Magnoliopsida</taxon>
        <taxon>Liliopsida</taxon>
        <taxon>Poales</taxon>
        <taxon>Poaceae</taxon>
        <taxon>PACMAD clade</taxon>
        <taxon>Chloridoideae</taxon>
        <taxon>Cynodonteae</taxon>
        <taxon>Eleusininae</taxon>
        <taxon>Eleusine</taxon>
    </lineage>
</organism>